<dbReference type="Gene3D" id="3.40.50.10050">
    <property type="entry name" value="Translation initiation factor IF- 2, domain 3"/>
    <property type="match status" value="1"/>
</dbReference>
<dbReference type="GO" id="GO:0003924">
    <property type="term" value="F:GTPase activity"/>
    <property type="evidence" value="ECO:0007669"/>
    <property type="project" value="InterPro"/>
</dbReference>
<dbReference type="PROSITE" id="PS01176">
    <property type="entry name" value="IF2"/>
    <property type="match status" value="1"/>
</dbReference>
<dbReference type="FunFam" id="2.40.30.10:FF:000054">
    <property type="entry name" value="Translation initiation factor IF-2"/>
    <property type="match status" value="1"/>
</dbReference>
<dbReference type="FunFam" id="2.40.30.10:FF:000008">
    <property type="entry name" value="Translation initiation factor IF-2"/>
    <property type="match status" value="1"/>
</dbReference>
<dbReference type="InterPro" id="IPR023115">
    <property type="entry name" value="TIF_IF2_dom3"/>
</dbReference>
<dbReference type="PANTHER" id="PTHR43381">
    <property type="entry name" value="TRANSLATION INITIATION FACTOR IF-2-RELATED"/>
    <property type="match status" value="1"/>
</dbReference>
<organism evidence="11 12">
    <name type="scientific">Candidatus Tanganyikabacteria bacterium</name>
    <dbReference type="NCBI Taxonomy" id="2961651"/>
    <lineage>
        <taxon>Bacteria</taxon>
        <taxon>Bacillati</taxon>
        <taxon>Candidatus Sericytochromatia</taxon>
        <taxon>Candidatus Tanganyikabacteria</taxon>
    </lineage>
</organism>
<dbReference type="SUPFAM" id="SSF50447">
    <property type="entry name" value="Translation proteins"/>
    <property type="match status" value="2"/>
</dbReference>
<dbReference type="InterPro" id="IPR053905">
    <property type="entry name" value="EF-G-like_DII"/>
</dbReference>
<dbReference type="CDD" id="cd03692">
    <property type="entry name" value="mtIF2_IVc"/>
    <property type="match status" value="1"/>
</dbReference>
<dbReference type="AlphaFoldDB" id="A0A937X402"/>
<dbReference type="GO" id="GO:0005525">
    <property type="term" value="F:GTP binding"/>
    <property type="evidence" value="ECO:0007669"/>
    <property type="project" value="UniProtKB-KW"/>
</dbReference>
<dbReference type="Gene3D" id="2.40.30.10">
    <property type="entry name" value="Translation factors"/>
    <property type="match status" value="2"/>
</dbReference>
<keyword evidence="4" id="KW-0547">Nucleotide-binding</keyword>
<evidence type="ECO:0000256" key="5">
    <source>
        <dbReference type="ARBA" id="ARBA00022917"/>
    </source>
</evidence>
<sequence>PVSARQKTGINDLLEMILLQAEVLELRADPDRLARGVVIEAELDPRMGPKATLLVQNGTLRVGDNFVVGAIAGKVRAMTNDSGRRVKEAPPALPVVVTGIPSVPRAGDVFVVQEDERTAKGIAAERAEAERARELAEKAKHLTLGALSEAAKGGKLTEINELRLIIRADVKGSLEALTQSLENLDKPEGLGLRVIMANTGEVVESDVDLASASNAIVIAFHTQVTDRAKVRADQEKVEIREYDIIYKLLEDMEAALHGLLAPEFEEVFTGKAEVLKLFTFEKTVIAGCMVREGKLVRNLKAKVTRGKDTIHEGKLDNLKRFKDDVKEVAQGYDCGISFNDFNDLQVGDFIDVFTMQEKVRS</sequence>
<dbReference type="InterPro" id="IPR009000">
    <property type="entry name" value="Transl_B-barrel_sf"/>
</dbReference>
<comment type="similarity">
    <text evidence="1">Belongs to the TRAFAC class translation factor GTPase superfamily. Classic translation factor GTPase family. IF-2 subfamily.</text>
</comment>
<dbReference type="CDD" id="cd03702">
    <property type="entry name" value="IF2_mtIF2_II"/>
    <property type="match status" value="1"/>
</dbReference>
<dbReference type="PANTHER" id="PTHR43381:SF5">
    <property type="entry name" value="TR-TYPE G DOMAIN-CONTAINING PROTEIN"/>
    <property type="match status" value="1"/>
</dbReference>
<dbReference type="GO" id="GO:0003743">
    <property type="term" value="F:translation initiation factor activity"/>
    <property type="evidence" value="ECO:0007669"/>
    <property type="project" value="UniProtKB-KW"/>
</dbReference>
<feature type="domain" description="Translation initiation factor IF- 2" evidence="9">
    <location>
        <begin position="146"/>
        <end position="253"/>
    </location>
</feature>
<dbReference type="EMBL" id="VGJX01000575">
    <property type="protein sequence ID" value="MBM3275438.1"/>
    <property type="molecule type" value="Genomic_DNA"/>
</dbReference>
<evidence type="ECO:0000256" key="8">
    <source>
        <dbReference type="SAM" id="Coils"/>
    </source>
</evidence>
<evidence type="ECO:0000256" key="1">
    <source>
        <dbReference type="ARBA" id="ARBA00007733"/>
    </source>
</evidence>
<feature type="non-terminal residue" evidence="11">
    <location>
        <position position="1"/>
    </location>
</feature>
<proteinExistence type="inferred from homology"/>
<evidence type="ECO:0000256" key="6">
    <source>
        <dbReference type="ARBA" id="ARBA00023134"/>
    </source>
</evidence>
<accession>A0A937X402</accession>
<comment type="function">
    <text evidence="7">One of the essential components for the initiation of protein synthesis. Protects formylmethionyl-tRNA from spontaneous hydrolysis and promotes its binding to the 30S ribosomal subunits. Also involved in the hydrolysis of GTP during the formation of the 70S ribosomal complex.</text>
</comment>
<protein>
    <recommendedName>
        <fullName evidence="2">Translation initiation factor IF-2</fullName>
    </recommendedName>
</protein>
<dbReference type="InterPro" id="IPR044145">
    <property type="entry name" value="IF2_II"/>
</dbReference>
<gene>
    <name evidence="11" type="ORF">FJZ00_09805</name>
</gene>
<evidence type="ECO:0000259" key="9">
    <source>
        <dbReference type="Pfam" id="PF11987"/>
    </source>
</evidence>
<evidence type="ECO:0000256" key="7">
    <source>
        <dbReference type="ARBA" id="ARBA00025162"/>
    </source>
</evidence>
<dbReference type="InterPro" id="IPR015760">
    <property type="entry name" value="TIF_IF2"/>
</dbReference>
<reference evidence="11 12" key="1">
    <citation type="submission" date="2019-03" db="EMBL/GenBank/DDBJ databases">
        <title>Lake Tanganyika Metagenome-Assembled Genomes (MAGs).</title>
        <authorList>
            <person name="Tran P."/>
        </authorList>
    </citation>
    <scope>NUCLEOTIDE SEQUENCE [LARGE SCALE GENOMIC DNA]</scope>
    <source>
        <strain evidence="11">K_DeepCast_65m_m2_236</strain>
    </source>
</reference>
<feature type="domain" description="Elongation factor G-like" evidence="10">
    <location>
        <begin position="34"/>
        <end position="112"/>
    </location>
</feature>
<dbReference type="InterPro" id="IPR036925">
    <property type="entry name" value="TIF_IF2_dom3_sf"/>
</dbReference>
<evidence type="ECO:0000256" key="2">
    <source>
        <dbReference type="ARBA" id="ARBA00020675"/>
    </source>
</evidence>
<dbReference type="Proteomes" id="UP000703893">
    <property type="component" value="Unassembled WGS sequence"/>
</dbReference>
<evidence type="ECO:0000313" key="11">
    <source>
        <dbReference type="EMBL" id="MBM3275438.1"/>
    </source>
</evidence>
<dbReference type="InterPro" id="IPR000178">
    <property type="entry name" value="TF_IF2_bacterial-like"/>
</dbReference>
<keyword evidence="6" id="KW-0342">GTP-binding</keyword>
<evidence type="ECO:0000259" key="10">
    <source>
        <dbReference type="Pfam" id="PF22042"/>
    </source>
</evidence>
<evidence type="ECO:0000256" key="4">
    <source>
        <dbReference type="ARBA" id="ARBA00022741"/>
    </source>
</evidence>
<name>A0A937X402_9BACT</name>
<dbReference type="Pfam" id="PF11987">
    <property type="entry name" value="IF-2"/>
    <property type="match status" value="1"/>
</dbReference>
<keyword evidence="3 11" id="KW-0396">Initiation factor</keyword>
<keyword evidence="5" id="KW-0648">Protein biosynthesis</keyword>
<dbReference type="Pfam" id="PF22042">
    <property type="entry name" value="EF-G_D2"/>
    <property type="match status" value="1"/>
</dbReference>
<dbReference type="SUPFAM" id="SSF52156">
    <property type="entry name" value="Initiation factor IF2/eIF5b, domain 3"/>
    <property type="match status" value="1"/>
</dbReference>
<evidence type="ECO:0000256" key="3">
    <source>
        <dbReference type="ARBA" id="ARBA00022540"/>
    </source>
</evidence>
<keyword evidence="8" id="KW-0175">Coiled coil</keyword>
<evidence type="ECO:0000313" key="12">
    <source>
        <dbReference type="Proteomes" id="UP000703893"/>
    </source>
</evidence>
<feature type="coiled-coil region" evidence="8">
    <location>
        <begin position="112"/>
        <end position="142"/>
    </location>
</feature>
<comment type="caution">
    <text evidence="11">The sequence shown here is derived from an EMBL/GenBank/DDBJ whole genome shotgun (WGS) entry which is preliminary data.</text>
</comment>
<dbReference type="FunFam" id="3.40.50.10050:FF:000001">
    <property type="entry name" value="Translation initiation factor IF-2"/>
    <property type="match status" value="1"/>
</dbReference>
<dbReference type="GO" id="GO:0005829">
    <property type="term" value="C:cytosol"/>
    <property type="evidence" value="ECO:0007669"/>
    <property type="project" value="TreeGrafter"/>
</dbReference>